<proteinExistence type="predicted"/>
<dbReference type="RefSeq" id="NP_872062.2">
    <property type="nucleotide sequence ID" value="NM_182262.5"/>
</dbReference>
<dbReference type="Pfam" id="PF07735">
    <property type="entry name" value="FBA_2"/>
    <property type="match status" value="1"/>
</dbReference>
<dbReference type="GeneID" id="353390"/>
<gene>
    <name evidence="2 4" type="primary">sdz-5</name>
    <name evidence="4" type="ORF">C41H7.8</name>
    <name evidence="2" type="ORF">CELE_C41H7.8</name>
</gene>
<dbReference type="Proteomes" id="UP000001940">
    <property type="component" value="Chromosome II"/>
</dbReference>
<dbReference type="AGR" id="WB:WBGene00016578"/>
<reference evidence="2 3" key="1">
    <citation type="journal article" date="1998" name="Science">
        <title>Genome sequence of the nematode C. elegans: a platform for investigating biology.</title>
        <authorList>
            <consortium name="The C. elegans sequencing consortium"/>
            <person name="Sulson J.E."/>
            <person name="Waterston R."/>
        </authorList>
    </citation>
    <scope>NUCLEOTIDE SEQUENCE [LARGE SCALE GENOMIC DNA]</scope>
    <source>
        <strain evidence="2 3">Bristol N2</strain>
    </source>
</reference>
<dbReference type="CTD" id="353390"/>
<dbReference type="PaxDb" id="6239-C41H7.8"/>
<evidence type="ECO:0000313" key="2">
    <source>
        <dbReference type="EMBL" id="CCD62001.2"/>
    </source>
</evidence>
<dbReference type="OrthoDB" id="5911444at2759"/>
<dbReference type="FunCoup" id="Q86S48">
    <property type="interactions" value="7"/>
</dbReference>
<evidence type="ECO:0000313" key="3">
    <source>
        <dbReference type="Proteomes" id="UP000001940"/>
    </source>
</evidence>
<dbReference type="Bgee" id="WBGene00016578">
    <property type="expression patterns" value="Expressed in embryo and 3 other cell types or tissues"/>
</dbReference>
<dbReference type="PANTHER" id="PTHR22899:SF0">
    <property type="entry name" value="F-BOX ASSOCIATED DOMAIN-CONTAINING PROTEIN-RELATED"/>
    <property type="match status" value="1"/>
</dbReference>
<dbReference type="PhylomeDB" id="Q86S48"/>
<dbReference type="PANTHER" id="PTHR22899">
    <property type="entry name" value="CYCLIN-RELATED F-BOX FAMILY"/>
    <property type="match status" value="1"/>
</dbReference>
<dbReference type="InterPro" id="IPR012885">
    <property type="entry name" value="F-box_Sdz-33"/>
</dbReference>
<dbReference type="WormBase" id="C41H7.8">
    <property type="protein sequence ID" value="CE47413"/>
    <property type="gene ID" value="WBGene00016578"/>
    <property type="gene designation" value="sdz-5"/>
</dbReference>
<dbReference type="KEGG" id="cel:CELE_C41H7.8"/>
<dbReference type="OMA" id="CILEREF"/>
<dbReference type="EMBL" id="BX284602">
    <property type="protein sequence ID" value="CCD62001.2"/>
    <property type="molecule type" value="Genomic_DNA"/>
</dbReference>
<evidence type="ECO:0000313" key="4">
    <source>
        <dbReference type="WormBase" id="C41H7.8"/>
    </source>
</evidence>
<sequence>MNAGGLSIPVFRLPEKPRKIVIHELTNIAKLSFSFCSRKTHEIIRSLRVRINKFELRIYTDAYIVININYNNIRTSIRILLHSFCKNHTRIRSDKLDKLEVDDLAWRTFKIRYHSFQWNNSGLTLKDLIGNLYSLAHMKMIDVSYRVGDSYPFDFEALRKTFDVVPIRRLNLTQFIELDGAIFWNCRHVDKIVNVFWPSTKVIDCDINLFDNSKCTHQILARNLYRIEHRIVFDVGVNYSLLMNRLLVSNLTHLSLNVISVKELNLFLKHWANGSNPQMDFLTVDVDEQNVTYTRVLSGISYTNVSAQNILKFKHMPDNNKNYVNMEDFDVFEGGMNIKRIDGTVATICIKKCYALKNNIFLKVLRQEGVFIIE</sequence>
<dbReference type="UCSC" id="C41H7.8">
    <property type="organism name" value="c. elegans"/>
</dbReference>
<dbReference type="InParanoid" id="Q86S48"/>
<evidence type="ECO:0000259" key="1">
    <source>
        <dbReference type="Pfam" id="PF07735"/>
    </source>
</evidence>
<dbReference type="InterPro" id="IPR053222">
    <property type="entry name" value="Zygotic_Embryogenesis-Asso"/>
</dbReference>
<dbReference type="HOGENOM" id="CLU_028840_1_3_1"/>
<protein>
    <submittedName>
        <fullName evidence="2">F-box associated domain-containing protein</fullName>
    </submittedName>
</protein>
<accession>Q86S48</accession>
<feature type="domain" description="Sdz-33 F-box" evidence="1">
    <location>
        <begin position="217"/>
        <end position="283"/>
    </location>
</feature>
<organism evidence="2 3">
    <name type="scientific">Caenorhabditis elegans</name>
    <dbReference type="NCBI Taxonomy" id="6239"/>
    <lineage>
        <taxon>Eukaryota</taxon>
        <taxon>Metazoa</taxon>
        <taxon>Ecdysozoa</taxon>
        <taxon>Nematoda</taxon>
        <taxon>Chromadorea</taxon>
        <taxon>Rhabditida</taxon>
        <taxon>Rhabditina</taxon>
        <taxon>Rhabditomorpha</taxon>
        <taxon>Rhabditoidea</taxon>
        <taxon>Rhabditidae</taxon>
        <taxon>Peloderinae</taxon>
        <taxon>Caenorhabditis</taxon>
    </lineage>
</organism>
<keyword evidence="3" id="KW-1185">Reference proteome</keyword>
<name>Q86S48_CAEEL</name>
<dbReference type="AlphaFoldDB" id="Q86S48"/>